<dbReference type="AlphaFoldDB" id="A0A2H8TEP7"/>
<dbReference type="InterPro" id="IPR049401">
    <property type="entry name" value="DZF_dom_N"/>
</dbReference>
<keyword evidence="5" id="KW-0804">Transcription</keyword>
<dbReference type="PROSITE" id="PS51703">
    <property type="entry name" value="DZF"/>
    <property type="match status" value="1"/>
</dbReference>
<accession>A0A2H8TEP7</accession>
<dbReference type="InterPro" id="IPR049402">
    <property type="entry name" value="DZF_dom_C"/>
</dbReference>
<dbReference type="Pfam" id="PF07528">
    <property type="entry name" value="DZF_N"/>
    <property type="match status" value="1"/>
</dbReference>
<dbReference type="Gene3D" id="3.30.460.10">
    <property type="entry name" value="Beta Polymerase, domain 2"/>
    <property type="match status" value="1"/>
</dbReference>
<dbReference type="PANTHER" id="PTHR46447">
    <property type="entry name" value="INTERLEUKIN ENHANCER-BINDING FACTOR"/>
    <property type="match status" value="1"/>
</dbReference>
<dbReference type="InterPro" id="IPR043519">
    <property type="entry name" value="NT_sf"/>
</dbReference>
<keyword evidence="2" id="KW-0805">Transcription regulation</keyword>
<dbReference type="PANTHER" id="PTHR46447:SF1">
    <property type="entry name" value="INTERLEUKIN ENHANCER-BINDING FACTOR 2"/>
    <property type="match status" value="1"/>
</dbReference>
<reference evidence="8" key="1">
    <citation type="submission" date="2017-10" db="EMBL/GenBank/DDBJ databases">
        <title>Transcriptome Assembly of Sugarcane Aphid Adults.</title>
        <authorList>
            <person name="Scully E.D."/>
            <person name="Palmer N.A."/>
            <person name="Geib S.M."/>
            <person name="Sarath G."/>
            <person name="Sattler S.E."/>
        </authorList>
    </citation>
    <scope>NUCLEOTIDE SEQUENCE</scope>
    <source>
        <tissue evidence="8">Whole body</tissue>
    </source>
</reference>
<dbReference type="EMBL" id="GFXV01000749">
    <property type="protein sequence ID" value="MBW12554.1"/>
    <property type="molecule type" value="Transcribed_RNA"/>
</dbReference>
<sequence>MVRGSGRINMNRFPPSLAGPMVPPFMSRRVPRHPFDIVLCEGAFPRVKPGAHTTEESAFNAALLKRAQVLTPSSEDHSSLLGVVTKIQSILDNIIISPGKTEVSIEEVRVVGSFKKATIMKGHTVADIVVIFKTLPTKESVISLSQRIIADFKESYPTGESYPSGMQIAEDVLMAPDSTGFDVISSQGTVRILISTISTNLKKLTSGLHLDANAMKLHMGAIRHSRWFDDNASHSSNKMLVRLLKDLRNRFSGLKCLNPWMIDLLAHRSLLNNKQTLPIQIAYRRVIQLLAGGLFLPGSAGIIDPCESGNIRIQTLLSLEQQDLLCMTAQHLVRVMAHGGFIAVLNGNDNILKLKSINTVIFEDLQKAYEKQEEMVEDVDATGTENEEVAMEST</sequence>
<dbReference type="GO" id="GO:0071013">
    <property type="term" value="C:catalytic step 2 spliceosome"/>
    <property type="evidence" value="ECO:0007669"/>
    <property type="project" value="TreeGrafter"/>
</dbReference>
<evidence type="ECO:0000313" key="8">
    <source>
        <dbReference type="EMBL" id="MBW12554.1"/>
    </source>
</evidence>
<dbReference type="Pfam" id="PF20965">
    <property type="entry name" value="DZF_C"/>
    <property type="match status" value="1"/>
</dbReference>
<dbReference type="GO" id="GO:0003725">
    <property type="term" value="F:double-stranded RNA binding"/>
    <property type="evidence" value="ECO:0007669"/>
    <property type="project" value="TreeGrafter"/>
</dbReference>
<evidence type="ECO:0000256" key="1">
    <source>
        <dbReference type="ARBA" id="ARBA00004123"/>
    </source>
</evidence>
<evidence type="ECO:0000256" key="6">
    <source>
        <dbReference type="ARBA" id="ARBA00023242"/>
    </source>
</evidence>
<evidence type="ECO:0000256" key="3">
    <source>
        <dbReference type="ARBA" id="ARBA00023125"/>
    </source>
</evidence>
<dbReference type="GO" id="GO:0045893">
    <property type="term" value="P:positive regulation of DNA-templated transcription"/>
    <property type="evidence" value="ECO:0007669"/>
    <property type="project" value="TreeGrafter"/>
</dbReference>
<evidence type="ECO:0000259" key="7">
    <source>
        <dbReference type="PROSITE" id="PS51703"/>
    </source>
</evidence>
<dbReference type="SUPFAM" id="SSF81301">
    <property type="entry name" value="Nucleotidyltransferase"/>
    <property type="match status" value="1"/>
</dbReference>
<keyword evidence="6" id="KW-0539">Nucleus</keyword>
<dbReference type="OrthoDB" id="5775647at2759"/>
<organism evidence="8">
    <name type="scientific">Melanaphis sacchari</name>
    <dbReference type="NCBI Taxonomy" id="742174"/>
    <lineage>
        <taxon>Eukaryota</taxon>
        <taxon>Metazoa</taxon>
        <taxon>Ecdysozoa</taxon>
        <taxon>Arthropoda</taxon>
        <taxon>Hexapoda</taxon>
        <taxon>Insecta</taxon>
        <taxon>Pterygota</taxon>
        <taxon>Neoptera</taxon>
        <taxon>Paraneoptera</taxon>
        <taxon>Hemiptera</taxon>
        <taxon>Sternorrhyncha</taxon>
        <taxon>Aphidomorpha</taxon>
        <taxon>Aphidoidea</taxon>
        <taxon>Aphididae</taxon>
        <taxon>Aphidini</taxon>
        <taxon>Melanaphis</taxon>
    </lineage>
</organism>
<feature type="domain" description="DZF" evidence="7">
    <location>
        <begin position="28"/>
        <end position="379"/>
    </location>
</feature>
<evidence type="ECO:0000256" key="5">
    <source>
        <dbReference type="ARBA" id="ARBA00023163"/>
    </source>
</evidence>
<dbReference type="InterPro" id="IPR052134">
    <property type="entry name" value="ILF2"/>
</dbReference>
<evidence type="ECO:0000256" key="2">
    <source>
        <dbReference type="ARBA" id="ARBA00023015"/>
    </source>
</evidence>
<dbReference type="InterPro" id="IPR006561">
    <property type="entry name" value="DZF_dom"/>
</dbReference>
<comment type="subcellular location">
    <subcellularLocation>
        <location evidence="1">Nucleus</location>
    </subcellularLocation>
</comment>
<keyword evidence="3" id="KW-0238">DNA-binding</keyword>
<dbReference type="SMART" id="SM00572">
    <property type="entry name" value="DZF"/>
    <property type="match status" value="1"/>
</dbReference>
<proteinExistence type="predicted"/>
<evidence type="ECO:0000256" key="4">
    <source>
        <dbReference type="ARBA" id="ARBA00023159"/>
    </source>
</evidence>
<keyword evidence="4" id="KW-0010">Activator</keyword>
<dbReference type="Gene3D" id="1.10.1410.40">
    <property type="match status" value="1"/>
</dbReference>
<dbReference type="GO" id="GO:0003677">
    <property type="term" value="F:DNA binding"/>
    <property type="evidence" value="ECO:0007669"/>
    <property type="project" value="UniProtKB-KW"/>
</dbReference>
<protein>
    <submittedName>
        <fullName evidence="8">Interleukin enhancer-binding factor 2</fullName>
    </submittedName>
</protein>
<dbReference type="PROSITE" id="PS50152">
    <property type="entry name" value="25A_SYNTH_3"/>
    <property type="match status" value="1"/>
</dbReference>
<name>A0A2H8TEP7_9HEMI</name>